<dbReference type="OrthoDB" id="342024at2759"/>
<evidence type="ECO:0000256" key="1">
    <source>
        <dbReference type="ARBA" id="ARBA00022741"/>
    </source>
</evidence>
<dbReference type="EMBL" id="JACGCM010002768">
    <property type="protein sequence ID" value="KAF6135933.1"/>
    <property type="molecule type" value="Genomic_DNA"/>
</dbReference>
<accession>A0A7J7L004</accession>
<reference evidence="4 5" key="1">
    <citation type="journal article" date="2020" name="IScience">
        <title>Genome Sequencing of the Endangered Kingdonia uniflora (Circaeasteraceae, Ranunculales) Reveals Potential Mechanisms of Evolutionary Specialization.</title>
        <authorList>
            <person name="Sun Y."/>
            <person name="Deng T."/>
            <person name="Zhang A."/>
            <person name="Moore M.J."/>
            <person name="Landis J.B."/>
            <person name="Lin N."/>
            <person name="Zhang H."/>
            <person name="Zhang X."/>
            <person name="Huang J."/>
            <person name="Zhang X."/>
            <person name="Sun H."/>
            <person name="Wang H."/>
        </authorList>
    </citation>
    <scope>NUCLEOTIDE SEQUENCE [LARGE SCALE GENOMIC DNA]</scope>
    <source>
        <strain evidence="4">TB1705</strain>
        <tissue evidence="4">Leaf</tissue>
    </source>
</reference>
<protein>
    <recommendedName>
        <fullName evidence="3">Tr-type G domain-containing protein</fullName>
    </recommendedName>
</protein>
<dbReference type="Pfam" id="PF00009">
    <property type="entry name" value="GTP_EFTU"/>
    <property type="match status" value="1"/>
</dbReference>
<comment type="caution">
    <text evidence="4">The sequence shown here is derived from an EMBL/GenBank/DDBJ whole genome shotgun (WGS) entry which is preliminary data.</text>
</comment>
<dbReference type="SUPFAM" id="SSF52540">
    <property type="entry name" value="P-loop containing nucleoside triphosphate hydrolases"/>
    <property type="match status" value="1"/>
</dbReference>
<evidence type="ECO:0000313" key="5">
    <source>
        <dbReference type="Proteomes" id="UP000541444"/>
    </source>
</evidence>
<evidence type="ECO:0000256" key="2">
    <source>
        <dbReference type="ARBA" id="ARBA00023134"/>
    </source>
</evidence>
<gene>
    <name evidence="4" type="ORF">GIB67_006825</name>
</gene>
<dbReference type="InterPro" id="IPR050100">
    <property type="entry name" value="TRAFAC_GTPase_members"/>
</dbReference>
<evidence type="ECO:0000259" key="3">
    <source>
        <dbReference type="Pfam" id="PF00009"/>
    </source>
</evidence>
<dbReference type="Gene3D" id="3.40.50.300">
    <property type="entry name" value="P-loop containing nucleotide triphosphate hydrolases"/>
    <property type="match status" value="1"/>
</dbReference>
<name>A0A7J7L004_9MAGN</name>
<keyword evidence="1" id="KW-0547">Nucleotide-binding</keyword>
<dbReference type="Proteomes" id="UP000541444">
    <property type="component" value="Unassembled WGS sequence"/>
</dbReference>
<keyword evidence="5" id="KW-1185">Reference proteome</keyword>
<organism evidence="4 5">
    <name type="scientific">Kingdonia uniflora</name>
    <dbReference type="NCBI Taxonomy" id="39325"/>
    <lineage>
        <taxon>Eukaryota</taxon>
        <taxon>Viridiplantae</taxon>
        <taxon>Streptophyta</taxon>
        <taxon>Embryophyta</taxon>
        <taxon>Tracheophyta</taxon>
        <taxon>Spermatophyta</taxon>
        <taxon>Magnoliopsida</taxon>
        <taxon>Ranunculales</taxon>
        <taxon>Circaeasteraceae</taxon>
        <taxon>Kingdonia</taxon>
    </lineage>
</organism>
<dbReference type="PANTHER" id="PTHR23115">
    <property type="entry name" value="TRANSLATION FACTOR"/>
    <property type="match status" value="1"/>
</dbReference>
<evidence type="ECO:0000313" key="4">
    <source>
        <dbReference type="EMBL" id="KAF6135933.1"/>
    </source>
</evidence>
<dbReference type="AlphaFoldDB" id="A0A7J7L004"/>
<dbReference type="InterPro" id="IPR000795">
    <property type="entry name" value="T_Tr_GTP-bd_dom"/>
</dbReference>
<proteinExistence type="predicted"/>
<dbReference type="InterPro" id="IPR027417">
    <property type="entry name" value="P-loop_NTPase"/>
</dbReference>
<feature type="domain" description="Tr-type G" evidence="3">
    <location>
        <begin position="1"/>
        <end position="54"/>
    </location>
</feature>
<dbReference type="GO" id="GO:0005525">
    <property type="term" value="F:GTP binding"/>
    <property type="evidence" value="ECO:0007669"/>
    <property type="project" value="UniProtKB-KW"/>
</dbReference>
<sequence length="84" mass="9032">MIIGTSKAECAVLIIDSTTGGFEAGILNDGQTREHTFLAFNLGVKKMICCCNEVCAVAYLQPSSTSRILEGCIEAYLETRSPAR</sequence>
<keyword evidence="2" id="KW-0342">GTP-binding</keyword>
<dbReference type="GO" id="GO:0003924">
    <property type="term" value="F:GTPase activity"/>
    <property type="evidence" value="ECO:0007669"/>
    <property type="project" value="InterPro"/>
</dbReference>